<protein>
    <recommendedName>
        <fullName evidence="1">Transposase-associated domain-containing protein</fullName>
    </recommendedName>
</protein>
<dbReference type="Pfam" id="PF13963">
    <property type="entry name" value="Transpos_assoc"/>
    <property type="match status" value="1"/>
</dbReference>
<comment type="caution">
    <text evidence="2">The sequence shown here is derived from an EMBL/GenBank/DDBJ whole genome shotgun (WGS) entry which is preliminary data.</text>
</comment>
<dbReference type="InterPro" id="IPR029480">
    <property type="entry name" value="Transpos_assoc"/>
</dbReference>
<keyword evidence="3" id="KW-1185">Reference proteome</keyword>
<accession>A0A2G9HFE6</accession>
<sequence length="200" mass="23661">MDKSWIAKLHNSIEYEHGLGGFIDFAFEHRCVNDRITCPCSKCSFRKWEIWDVESKGETSNASSTHILNVRQDNIVDEDPMRNMINDAFRANRHVQMKYIFHLMKTLVKDVQSIGNYLFDEVAPYQMHVWNERKAMAMIVKLLQDAFQHTKILSSFYEAKKTITKFGLNYDKIHTCPSNCTLYWDIWRLLFWRLPKTAAK</sequence>
<evidence type="ECO:0000313" key="3">
    <source>
        <dbReference type="Proteomes" id="UP000231279"/>
    </source>
</evidence>
<organism evidence="2 3">
    <name type="scientific">Handroanthus impetiginosus</name>
    <dbReference type="NCBI Taxonomy" id="429701"/>
    <lineage>
        <taxon>Eukaryota</taxon>
        <taxon>Viridiplantae</taxon>
        <taxon>Streptophyta</taxon>
        <taxon>Embryophyta</taxon>
        <taxon>Tracheophyta</taxon>
        <taxon>Spermatophyta</taxon>
        <taxon>Magnoliopsida</taxon>
        <taxon>eudicotyledons</taxon>
        <taxon>Gunneridae</taxon>
        <taxon>Pentapetalae</taxon>
        <taxon>asterids</taxon>
        <taxon>lamiids</taxon>
        <taxon>Lamiales</taxon>
        <taxon>Bignoniaceae</taxon>
        <taxon>Crescentiina</taxon>
        <taxon>Tabebuia alliance</taxon>
        <taxon>Handroanthus</taxon>
    </lineage>
</organism>
<evidence type="ECO:0000313" key="2">
    <source>
        <dbReference type="EMBL" id="PIN16254.1"/>
    </source>
</evidence>
<dbReference type="AlphaFoldDB" id="A0A2G9HFE6"/>
<name>A0A2G9HFE6_9LAMI</name>
<reference evidence="3" key="1">
    <citation type="journal article" date="2018" name="Gigascience">
        <title>Genome assembly of the Pink Ipe (Handroanthus impetiginosus, Bignoniaceae), a highly valued, ecologically keystone Neotropical timber forest tree.</title>
        <authorList>
            <person name="Silva-Junior O.B."/>
            <person name="Grattapaglia D."/>
            <person name="Novaes E."/>
            <person name="Collevatti R.G."/>
        </authorList>
    </citation>
    <scope>NUCLEOTIDE SEQUENCE [LARGE SCALE GENOMIC DNA]</scope>
    <source>
        <strain evidence="3">cv. UFG-1</strain>
    </source>
</reference>
<dbReference type="STRING" id="429701.A0A2G9HFE6"/>
<proteinExistence type="predicted"/>
<dbReference type="Proteomes" id="UP000231279">
    <property type="component" value="Unassembled WGS sequence"/>
</dbReference>
<gene>
    <name evidence="2" type="ORF">CDL12_11097</name>
</gene>
<feature type="domain" description="Transposase-associated" evidence="1">
    <location>
        <begin position="3"/>
        <end position="49"/>
    </location>
</feature>
<dbReference type="OrthoDB" id="1422751at2759"/>
<evidence type="ECO:0000259" key="1">
    <source>
        <dbReference type="Pfam" id="PF13963"/>
    </source>
</evidence>
<dbReference type="EMBL" id="NKXS01001919">
    <property type="protein sequence ID" value="PIN16254.1"/>
    <property type="molecule type" value="Genomic_DNA"/>
</dbReference>